<keyword evidence="3" id="KW-1185">Reference proteome</keyword>
<dbReference type="InterPro" id="IPR025518">
    <property type="entry name" value="DUF4406"/>
</dbReference>
<dbReference type="InterPro" id="IPR010921">
    <property type="entry name" value="Trp_repressor/repl_initiator"/>
</dbReference>
<dbReference type="Gene3D" id="1.10.1750.10">
    <property type="match status" value="1"/>
</dbReference>
<name>A0A4Y8L202_9BACT</name>
<dbReference type="Pfam" id="PF14359">
    <property type="entry name" value="DUF4406"/>
    <property type="match status" value="1"/>
</dbReference>
<accession>A0A4Y8L202</accession>
<dbReference type="GO" id="GO:0005524">
    <property type="term" value="F:ATP binding"/>
    <property type="evidence" value="ECO:0007669"/>
    <property type="project" value="InterPro"/>
</dbReference>
<dbReference type="SUPFAM" id="SSF52309">
    <property type="entry name" value="N-(deoxy)ribosyltransferase-like"/>
    <property type="match status" value="1"/>
</dbReference>
<dbReference type="EMBL" id="SOML01000004">
    <property type="protein sequence ID" value="TFD96689.1"/>
    <property type="molecule type" value="Genomic_DNA"/>
</dbReference>
<proteinExistence type="predicted"/>
<dbReference type="Gene3D" id="3.40.50.10400">
    <property type="entry name" value="Hypothetical protein PA1492"/>
    <property type="match status" value="1"/>
</dbReference>
<feature type="domain" description="Chromosomal replication initiator DnaA C-terminal" evidence="1">
    <location>
        <begin position="105"/>
        <end position="171"/>
    </location>
</feature>
<dbReference type="Proteomes" id="UP000297861">
    <property type="component" value="Unassembled WGS sequence"/>
</dbReference>
<evidence type="ECO:0000313" key="3">
    <source>
        <dbReference type="Proteomes" id="UP000297861"/>
    </source>
</evidence>
<evidence type="ECO:0000313" key="2">
    <source>
        <dbReference type="EMBL" id="TFD96689.1"/>
    </source>
</evidence>
<sequence length="192" mass="22005">MKKIYISGPISGLPLDKVKQAFNDAEIHHALGMDYEPVNPLNNGLPTNATWEEHMRADLKLLLDCDAIYMLEGWEKSRGARIEYALGVDLKMYIQYQQKYSHALNLDLSIYAEPLNLTLSDILSRCRKIRCMIPRQVIMYHLRYNRNISIVDIGRAFNLDHSTISNATIKIGSLIQAKDKEVLEMVEKIKAL</sequence>
<dbReference type="AlphaFoldDB" id="A0A4Y8L202"/>
<dbReference type="InterPro" id="IPR013159">
    <property type="entry name" value="DnaA_C"/>
</dbReference>
<dbReference type="RefSeq" id="WP_134436012.1">
    <property type="nucleotide sequence ID" value="NZ_SOML01000004.1"/>
</dbReference>
<reference evidence="2 3" key="1">
    <citation type="submission" date="2019-03" db="EMBL/GenBank/DDBJ databases">
        <title>San Antonio Military Medical Center submission to MRSN (WRAIR), pending publication.</title>
        <authorList>
            <person name="Blyth D.M."/>
            <person name="Mccarthy S.L."/>
            <person name="Schall S.E."/>
            <person name="Stam J.A."/>
            <person name="Ong A.C."/>
            <person name="Mcgann P.T."/>
        </authorList>
    </citation>
    <scope>NUCLEOTIDE SEQUENCE [LARGE SCALE GENOMIC DNA]</scope>
    <source>
        <strain evidence="2 3">MRSN571793</strain>
    </source>
</reference>
<gene>
    <name evidence="2" type="ORF">E2605_07670</name>
</gene>
<comment type="caution">
    <text evidence="2">The sequence shown here is derived from an EMBL/GenBank/DDBJ whole genome shotgun (WGS) entry which is preliminary data.</text>
</comment>
<dbReference type="GO" id="GO:0043565">
    <property type="term" value="F:sequence-specific DNA binding"/>
    <property type="evidence" value="ECO:0007669"/>
    <property type="project" value="InterPro"/>
</dbReference>
<organism evidence="2 3">
    <name type="scientific">Dysgonomonas capnocytophagoides</name>
    <dbReference type="NCBI Taxonomy" id="45254"/>
    <lineage>
        <taxon>Bacteria</taxon>
        <taxon>Pseudomonadati</taxon>
        <taxon>Bacteroidota</taxon>
        <taxon>Bacteroidia</taxon>
        <taxon>Bacteroidales</taxon>
        <taxon>Dysgonomonadaceae</taxon>
        <taxon>Dysgonomonas</taxon>
    </lineage>
</organism>
<dbReference type="STRING" id="1121485.GCA_000426485_03122"/>
<protein>
    <submittedName>
        <fullName evidence="2">DUF4406 domain-containing protein</fullName>
    </submittedName>
</protein>
<dbReference type="SMART" id="SM00760">
    <property type="entry name" value="Bac_DnaA_C"/>
    <property type="match status" value="1"/>
</dbReference>
<dbReference type="SUPFAM" id="SSF48295">
    <property type="entry name" value="TrpR-like"/>
    <property type="match status" value="1"/>
</dbReference>
<dbReference type="GO" id="GO:0006275">
    <property type="term" value="P:regulation of DNA replication"/>
    <property type="evidence" value="ECO:0007669"/>
    <property type="project" value="InterPro"/>
</dbReference>
<dbReference type="Pfam" id="PF08299">
    <property type="entry name" value="Bac_DnaA_C"/>
    <property type="match status" value="1"/>
</dbReference>
<evidence type="ECO:0000259" key="1">
    <source>
        <dbReference type="SMART" id="SM00760"/>
    </source>
</evidence>
<dbReference type="CDD" id="cd06571">
    <property type="entry name" value="Bac_DnaA_C"/>
    <property type="match status" value="1"/>
</dbReference>
<dbReference type="GO" id="GO:0006270">
    <property type="term" value="P:DNA replication initiation"/>
    <property type="evidence" value="ECO:0007669"/>
    <property type="project" value="InterPro"/>
</dbReference>
<dbReference type="OrthoDB" id="1149194at2"/>